<gene>
    <name evidence="2" type="ORF">P5673_012219</name>
</gene>
<evidence type="ECO:0000313" key="2">
    <source>
        <dbReference type="EMBL" id="KAK2564010.1"/>
    </source>
</evidence>
<protein>
    <submittedName>
        <fullName evidence="2">Uncharacterized protein</fullName>
    </submittedName>
</protein>
<reference evidence="2" key="2">
    <citation type="journal article" date="2023" name="Science">
        <title>Genomic signatures of disease resistance in endangered staghorn corals.</title>
        <authorList>
            <person name="Vollmer S.V."/>
            <person name="Selwyn J.D."/>
            <person name="Despard B.A."/>
            <person name="Roesel C.L."/>
        </authorList>
    </citation>
    <scope>NUCLEOTIDE SEQUENCE</scope>
    <source>
        <strain evidence="2">K2</strain>
    </source>
</reference>
<organism evidence="2 3">
    <name type="scientific">Acropora cervicornis</name>
    <name type="common">Staghorn coral</name>
    <dbReference type="NCBI Taxonomy" id="6130"/>
    <lineage>
        <taxon>Eukaryota</taxon>
        <taxon>Metazoa</taxon>
        <taxon>Cnidaria</taxon>
        <taxon>Anthozoa</taxon>
        <taxon>Hexacorallia</taxon>
        <taxon>Scleractinia</taxon>
        <taxon>Astrocoeniina</taxon>
        <taxon>Acroporidae</taxon>
        <taxon>Acropora</taxon>
    </lineage>
</organism>
<evidence type="ECO:0000313" key="3">
    <source>
        <dbReference type="Proteomes" id="UP001249851"/>
    </source>
</evidence>
<feature type="region of interest" description="Disordered" evidence="1">
    <location>
        <begin position="1"/>
        <end position="25"/>
    </location>
</feature>
<proteinExistence type="predicted"/>
<feature type="compositionally biased region" description="Polar residues" evidence="1">
    <location>
        <begin position="1"/>
        <end position="22"/>
    </location>
</feature>
<sequence>MSSDSETNESLSFVESWDQSEGSLEDWRVIESEMGPYCEEPRVDISQNEGSDPDDNEEERDLDVLTPVCSSDLLHTDGPHDGFVATWDGVIPFLSQPVFITPLQPSISHIRQQDMLLL</sequence>
<feature type="region of interest" description="Disordered" evidence="1">
    <location>
        <begin position="38"/>
        <end position="61"/>
    </location>
</feature>
<name>A0AAD9QN42_ACRCE</name>
<dbReference type="EMBL" id="JARQWQ010000023">
    <property type="protein sequence ID" value="KAK2564010.1"/>
    <property type="molecule type" value="Genomic_DNA"/>
</dbReference>
<dbReference type="AlphaFoldDB" id="A0AAD9QN42"/>
<comment type="caution">
    <text evidence="2">The sequence shown here is derived from an EMBL/GenBank/DDBJ whole genome shotgun (WGS) entry which is preliminary data.</text>
</comment>
<reference evidence="2" key="1">
    <citation type="journal article" date="2023" name="G3 (Bethesda)">
        <title>Whole genome assembly and annotation of the endangered Caribbean coral Acropora cervicornis.</title>
        <authorList>
            <person name="Selwyn J.D."/>
            <person name="Vollmer S.V."/>
        </authorList>
    </citation>
    <scope>NUCLEOTIDE SEQUENCE</scope>
    <source>
        <strain evidence="2">K2</strain>
    </source>
</reference>
<evidence type="ECO:0000256" key="1">
    <source>
        <dbReference type="SAM" id="MobiDB-lite"/>
    </source>
</evidence>
<feature type="compositionally biased region" description="Acidic residues" evidence="1">
    <location>
        <begin position="51"/>
        <end position="61"/>
    </location>
</feature>
<keyword evidence="3" id="KW-1185">Reference proteome</keyword>
<dbReference type="Proteomes" id="UP001249851">
    <property type="component" value="Unassembled WGS sequence"/>
</dbReference>
<accession>A0AAD9QN42</accession>